<feature type="domain" description="Ricin B lectin" evidence="2">
    <location>
        <begin position="262"/>
        <end position="389"/>
    </location>
</feature>
<protein>
    <recommendedName>
        <fullName evidence="2">Ricin B lectin domain-containing protein</fullName>
    </recommendedName>
</protein>
<dbReference type="SMART" id="SM00458">
    <property type="entry name" value="RICIN"/>
    <property type="match status" value="3"/>
</dbReference>
<keyword evidence="4" id="KW-1185">Reference proteome</keyword>
<feature type="compositionally biased region" description="Pro residues" evidence="1">
    <location>
        <begin position="399"/>
        <end position="411"/>
    </location>
</feature>
<dbReference type="InterPro" id="IPR035992">
    <property type="entry name" value="Ricin_B-like_lectins"/>
</dbReference>
<organism evidence="3 4">
    <name type="scientific">Asbolus verrucosus</name>
    <name type="common">Desert ironclad beetle</name>
    <dbReference type="NCBI Taxonomy" id="1661398"/>
    <lineage>
        <taxon>Eukaryota</taxon>
        <taxon>Metazoa</taxon>
        <taxon>Ecdysozoa</taxon>
        <taxon>Arthropoda</taxon>
        <taxon>Hexapoda</taxon>
        <taxon>Insecta</taxon>
        <taxon>Pterygota</taxon>
        <taxon>Neoptera</taxon>
        <taxon>Endopterygota</taxon>
        <taxon>Coleoptera</taxon>
        <taxon>Polyphaga</taxon>
        <taxon>Cucujiformia</taxon>
        <taxon>Tenebrionidae</taxon>
        <taxon>Pimeliinae</taxon>
        <taxon>Asbolus</taxon>
    </lineage>
</organism>
<feature type="domain" description="Ricin B lectin" evidence="2">
    <location>
        <begin position="431"/>
        <end position="556"/>
    </location>
</feature>
<dbReference type="Pfam" id="PF00652">
    <property type="entry name" value="Ricin_B_lectin"/>
    <property type="match status" value="1"/>
</dbReference>
<sequence length="558" mass="62128">MTSYCRCHHHHHHDHDHHDHHDHNHHDQHKKTVIIKNPKSGLVLDGSEYIVKVQNFTKSPGQFWTLECVDHGRFVITNKANGKVLDIEGGAKNLASLITFNRHGGLNQLWYIHNNKTIISAGGNLAIDIFQAKYNPGNRVIAFNTHANENQLFQFQYDPGQFWTLECVDHGRFVITNKANGYGYRGGVKSLANLITFRRHGGLNQLWYINNNNTIVSAGGNLAIDIYHQRFVAGNHIVVYNTHAKEHQLFKFDYENGFQPQQDRGAIIRHVETGLVLDATEFEVKIQQYTGNPTQLWTLEPIGDGRFIIKNRGNSAVLDIEGGANSGAYLITYEQHGGENQQWYIKSDRTIVSAAGDLAVDIHEGNCYPGNFVIAYERHGGPNQQFNVEYQPFPPPPPYQAAAPPYQPGGPQPGFQPGHGVRPQPPTSQQRPAIIRNPGSGLVLDGSQYEVKLQRYTGSPAQLWIMEPLPGGKVIIRNKGNGDALDIQGGADCGANLITYEKHGGINQQWFLNPDNTIVSAAGNLAVDICEGNCYPGNNVIAYDKHGGANQQFHIQYQ</sequence>
<dbReference type="CDD" id="cd00161">
    <property type="entry name" value="beta-trefoil_Ricin-like"/>
    <property type="match status" value="4"/>
</dbReference>
<dbReference type="Pfam" id="PF14200">
    <property type="entry name" value="RicinB_lectin_2"/>
    <property type="match status" value="2"/>
</dbReference>
<dbReference type="SUPFAM" id="SSF50370">
    <property type="entry name" value="Ricin B-like lectins"/>
    <property type="match status" value="4"/>
</dbReference>
<name>A0A482VIC2_ASBVE</name>
<dbReference type="Proteomes" id="UP000292052">
    <property type="component" value="Unassembled WGS sequence"/>
</dbReference>
<evidence type="ECO:0000259" key="2">
    <source>
        <dbReference type="SMART" id="SM00458"/>
    </source>
</evidence>
<accession>A0A482VIC2</accession>
<dbReference type="PROSITE" id="PS50231">
    <property type="entry name" value="RICIN_B_LECTIN"/>
    <property type="match status" value="3"/>
</dbReference>
<comment type="caution">
    <text evidence="3">The sequence shown here is derived from an EMBL/GenBank/DDBJ whole genome shotgun (WGS) entry which is preliminary data.</text>
</comment>
<feature type="domain" description="Ricin B lectin" evidence="2">
    <location>
        <begin position="71"/>
        <end position="210"/>
    </location>
</feature>
<dbReference type="AlphaFoldDB" id="A0A482VIC2"/>
<dbReference type="Gene3D" id="2.80.10.50">
    <property type="match status" value="5"/>
</dbReference>
<feature type="compositionally biased region" description="Basic and acidic residues" evidence="1">
    <location>
        <begin position="16"/>
        <end position="25"/>
    </location>
</feature>
<evidence type="ECO:0000313" key="3">
    <source>
        <dbReference type="EMBL" id="RZC32329.1"/>
    </source>
</evidence>
<dbReference type="InterPro" id="IPR000772">
    <property type="entry name" value="Ricin_B_lectin"/>
</dbReference>
<proteinExistence type="predicted"/>
<evidence type="ECO:0000256" key="1">
    <source>
        <dbReference type="SAM" id="MobiDB-lite"/>
    </source>
</evidence>
<evidence type="ECO:0000313" key="4">
    <source>
        <dbReference type="Proteomes" id="UP000292052"/>
    </source>
</evidence>
<feature type="region of interest" description="Disordered" evidence="1">
    <location>
        <begin position="399"/>
        <end position="439"/>
    </location>
</feature>
<gene>
    <name evidence="3" type="ORF">BDFB_003349</name>
</gene>
<reference evidence="3 4" key="1">
    <citation type="submission" date="2017-03" db="EMBL/GenBank/DDBJ databases">
        <title>Genome of the blue death feigning beetle - Asbolus verrucosus.</title>
        <authorList>
            <person name="Rider S.D."/>
        </authorList>
    </citation>
    <scope>NUCLEOTIDE SEQUENCE [LARGE SCALE GENOMIC DNA]</scope>
    <source>
        <strain evidence="3">Butters</strain>
        <tissue evidence="3">Head and leg muscle</tissue>
    </source>
</reference>
<dbReference type="EMBL" id="QDEB01098049">
    <property type="protein sequence ID" value="RZC32329.1"/>
    <property type="molecule type" value="Genomic_DNA"/>
</dbReference>
<feature type="region of interest" description="Disordered" evidence="1">
    <location>
        <begin position="11"/>
        <end position="31"/>
    </location>
</feature>
<dbReference type="OrthoDB" id="26589at2759"/>